<comment type="catalytic activity">
    <reaction evidence="7 8">
        <text>2 cob(II)alamin + reduced [electron-transfer flavoprotein] + 2 ATP = 2 adenosylcob(III)alamin + 2 triphosphate + oxidized [electron-transfer flavoprotein] + 3 H(+)</text>
        <dbReference type="Rhea" id="RHEA:28671"/>
        <dbReference type="Rhea" id="RHEA-COMP:10685"/>
        <dbReference type="Rhea" id="RHEA-COMP:10686"/>
        <dbReference type="ChEBI" id="CHEBI:15378"/>
        <dbReference type="ChEBI" id="CHEBI:16304"/>
        <dbReference type="ChEBI" id="CHEBI:18036"/>
        <dbReference type="ChEBI" id="CHEBI:18408"/>
        <dbReference type="ChEBI" id="CHEBI:30616"/>
        <dbReference type="ChEBI" id="CHEBI:57692"/>
        <dbReference type="ChEBI" id="CHEBI:58307"/>
        <dbReference type="EC" id="2.5.1.17"/>
    </reaction>
</comment>
<dbReference type="Pfam" id="PF12557">
    <property type="entry name" value="Co_AT_N"/>
    <property type="match status" value="1"/>
</dbReference>
<evidence type="ECO:0000256" key="2">
    <source>
        <dbReference type="ARBA" id="ARBA00007487"/>
    </source>
</evidence>
<evidence type="ECO:0000256" key="3">
    <source>
        <dbReference type="ARBA" id="ARBA00012454"/>
    </source>
</evidence>
<keyword evidence="8" id="KW-0169">Cobalamin biosynthesis</keyword>
<reference evidence="11 12" key="2">
    <citation type="journal article" date="2018" name="Int. J. Syst. Evol. Microbiol.">
        <title>Marinobacterium aestuarii sp. nov., a benzene-degrading marine bacterium isolated from estuary sediment.</title>
        <authorList>
            <person name="Bae S.S."/>
            <person name="Jung J."/>
            <person name="Chung D."/>
            <person name="Baek K."/>
        </authorList>
    </citation>
    <scope>NUCLEOTIDE SEQUENCE [LARGE SCALE GENOMIC DNA]</scope>
    <source>
        <strain evidence="11 12">ST58-10</strain>
    </source>
</reference>
<dbReference type="GO" id="GO:0005524">
    <property type="term" value="F:ATP binding"/>
    <property type="evidence" value="ECO:0007669"/>
    <property type="project" value="UniProtKB-UniRule"/>
</dbReference>
<dbReference type="InterPro" id="IPR003724">
    <property type="entry name" value="CblAdoTrfase_CobA"/>
</dbReference>
<dbReference type="Gene3D" id="3.40.50.300">
    <property type="entry name" value="P-loop containing nucleotide triphosphate hydrolases"/>
    <property type="match status" value="1"/>
</dbReference>
<keyword evidence="4 8" id="KW-0627">Porphyrin biosynthesis</keyword>
<dbReference type="NCBIfam" id="NF004637">
    <property type="entry name" value="PRK05986.1"/>
    <property type="match status" value="1"/>
</dbReference>
<feature type="region of interest" description="Disordered" evidence="9">
    <location>
        <begin position="1"/>
        <end position="38"/>
    </location>
</feature>
<feature type="compositionally biased region" description="Polar residues" evidence="9">
    <location>
        <begin position="1"/>
        <end position="22"/>
    </location>
</feature>
<keyword evidence="8" id="KW-0547">Nucleotide-binding</keyword>
<name>A0A1A9F0J7_9GAMM</name>
<evidence type="ECO:0000256" key="1">
    <source>
        <dbReference type="ARBA" id="ARBA00005121"/>
    </source>
</evidence>
<sequence>MSDSTSTGPENVAGQTAESSEQAAKEQRHQERMQRKKGVVDAAIARADTVRGIVVVLTGNGKGKSSSAFGMVARALGHGQRVGVVQFIKGAFSTGEEAFFRKLEGVSYHVMGEGFTWETQDRERDVAAAMAAFDIARSLMSDPDIHMVVLDELNIALKYGYVPLAAVIEAAQARPAHQNLIITGRGAPAELIEIADTVTEMGDVKHAFRAGIKAQHGIEL</sequence>
<comment type="catalytic activity">
    <reaction evidence="6 8">
        <text>2 cob(II)yrinate a,c diamide + reduced [electron-transfer flavoprotein] + 2 ATP = 2 adenosylcob(III)yrinate a,c-diamide + 2 triphosphate + oxidized [electron-transfer flavoprotein] + 3 H(+)</text>
        <dbReference type="Rhea" id="RHEA:11528"/>
        <dbReference type="Rhea" id="RHEA-COMP:10685"/>
        <dbReference type="Rhea" id="RHEA-COMP:10686"/>
        <dbReference type="ChEBI" id="CHEBI:15378"/>
        <dbReference type="ChEBI" id="CHEBI:18036"/>
        <dbReference type="ChEBI" id="CHEBI:30616"/>
        <dbReference type="ChEBI" id="CHEBI:57692"/>
        <dbReference type="ChEBI" id="CHEBI:58307"/>
        <dbReference type="ChEBI" id="CHEBI:58503"/>
        <dbReference type="ChEBI" id="CHEBI:58537"/>
        <dbReference type="EC" id="2.5.1.17"/>
    </reaction>
</comment>
<comment type="similarity">
    <text evidence="2 8">Belongs to the Cob(I)alamin adenosyltransferase family.</text>
</comment>
<dbReference type="GO" id="GO:0005737">
    <property type="term" value="C:cytoplasm"/>
    <property type="evidence" value="ECO:0007669"/>
    <property type="project" value="UniProtKB-SubCell"/>
</dbReference>
<evidence type="ECO:0000259" key="10">
    <source>
        <dbReference type="Pfam" id="PF12557"/>
    </source>
</evidence>
<evidence type="ECO:0000256" key="6">
    <source>
        <dbReference type="ARBA" id="ARBA00048555"/>
    </source>
</evidence>
<organism evidence="11 12">
    <name type="scientific">Marinobacterium aestuarii</name>
    <dbReference type="NCBI Taxonomy" id="1821621"/>
    <lineage>
        <taxon>Bacteria</taxon>
        <taxon>Pseudomonadati</taxon>
        <taxon>Pseudomonadota</taxon>
        <taxon>Gammaproteobacteria</taxon>
        <taxon>Oceanospirillales</taxon>
        <taxon>Oceanospirillaceae</taxon>
        <taxon>Marinobacterium</taxon>
    </lineage>
</organism>
<protein>
    <recommendedName>
        <fullName evidence="3 8">Corrinoid adenosyltransferase</fullName>
        <ecNumber evidence="3 8">2.5.1.17</ecNumber>
    </recommendedName>
    <alternativeName>
        <fullName evidence="8">Cob(II)alamin adenosyltransferase</fullName>
    </alternativeName>
    <alternativeName>
        <fullName evidence="8">Cob(II)yrinic acid a,c-diamide adenosyltransferase</fullName>
    </alternativeName>
</protein>
<evidence type="ECO:0000256" key="4">
    <source>
        <dbReference type="ARBA" id="ARBA00023244"/>
    </source>
</evidence>
<keyword evidence="8" id="KW-0963">Cytoplasm</keyword>
<dbReference type="UniPathway" id="UPA00148">
    <property type="reaction ID" value="UER00233"/>
</dbReference>
<feature type="compositionally biased region" description="Basic and acidic residues" evidence="9">
    <location>
        <begin position="23"/>
        <end position="33"/>
    </location>
</feature>
<dbReference type="NCBIfam" id="TIGR00708">
    <property type="entry name" value="cobA"/>
    <property type="match status" value="1"/>
</dbReference>
<dbReference type="EC" id="2.5.1.17" evidence="3 8"/>
<dbReference type="CDD" id="cd00561">
    <property type="entry name" value="CobA_ACA"/>
    <property type="match status" value="1"/>
</dbReference>
<evidence type="ECO:0000256" key="9">
    <source>
        <dbReference type="SAM" id="MobiDB-lite"/>
    </source>
</evidence>
<proteinExistence type="inferred from homology"/>
<dbReference type="GO" id="GO:0008817">
    <property type="term" value="F:corrinoid adenosyltransferase activity"/>
    <property type="evidence" value="ECO:0007669"/>
    <property type="project" value="UniProtKB-UniRule"/>
</dbReference>
<dbReference type="InterPro" id="IPR027417">
    <property type="entry name" value="P-loop_NTPase"/>
</dbReference>
<dbReference type="KEGG" id="mars:A8C75_13710"/>
<dbReference type="GO" id="GO:0009236">
    <property type="term" value="P:cobalamin biosynthetic process"/>
    <property type="evidence" value="ECO:0007669"/>
    <property type="project" value="UniProtKB-UniRule"/>
</dbReference>
<dbReference type="GO" id="GO:0006779">
    <property type="term" value="P:porphyrin-containing compound biosynthetic process"/>
    <property type="evidence" value="ECO:0007669"/>
    <property type="project" value="UniProtKB-UniRule"/>
</dbReference>
<accession>A0A1A9F0J7</accession>
<dbReference type="PANTHER" id="PTHR46638:SF1">
    <property type="entry name" value="CORRINOID ADENOSYLTRANSFERASE"/>
    <property type="match status" value="1"/>
</dbReference>
<gene>
    <name evidence="11" type="ORF">A8C75_13710</name>
</gene>
<evidence type="ECO:0000256" key="7">
    <source>
        <dbReference type="ARBA" id="ARBA00048692"/>
    </source>
</evidence>
<dbReference type="RefSeq" id="WP_067383371.1">
    <property type="nucleotide sequence ID" value="NZ_CP015839.1"/>
</dbReference>
<feature type="domain" description="Cob(I)alamin adenosyltransferase N-terminal" evidence="10">
    <location>
        <begin position="20"/>
        <end position="44"/>
    </location>
</feature>
<evidence type="ECO:0000256" key="5">
    <source>
        <dbReference type="ARBA" id="ARBA00024929"/>
    </source>
</evidence>
<dbReference type="SUPFAM" id="SSF52540">
    <property type="entry name" value="P-loop containing nucleoside triphosphate hydrolases"/>
    <property type="match status" value="1"/>
</dbReference>
<evidence type="ECO:0000313" key="12">
    <source>
        <dbReference type="Proteomes" id="UP000078070"/>
    </source>
</evidence>
<comment type="pathway">
    <text evidence="1 8">Cofactor biosynthesis; adenosylcobalamin biosynthesis; adenosylcobalamin from cob(II)yrinate a,c-diamide: step 2/7.</text>
</comment>
<comment type="function">
    <text evidence="5 8">Required for both de novo synthesis of the corrin ring for the assimilation of exogenous corrinoids. Participates in the adenosylation of a variety of incomplete and complete corrinoids.</text>
</comment>
<evidence type="ECO:0000256" key="8">
    <source>
        <dbReference type="PIRNR" id="PIRNR015617"/>
    </source>
</evidence>
<keyword evidence="12" id="KW-1185">Reference proteome</keyword>
<dbReference type="AlphaFoldDB" id="A0A1A9F0J7"/>
<dbReference type="STRING" id="1821621.A8C75_13710"/>
<dbReference type="PANTHER" id="PTHR46638">
    <property type="entry name" value="CORRINOID ADENOSYLTRANSFERASE"/>
    <property type="match status" value="1"/>
</dbReference>
<keyword evidence="8 11" id="KW-0808">Transferase</keyword>
<dbReference type="PIRSF" id="PIRSF015617">
    <property type="entry name" value="Adensltrnsf_CobA"/>
    <property type="match status" value="1"/>
</dbReference>
<dbReference type="OrthoDB" id="9810309at2"/>
<keyword evidence="8" id="KW-0067">ATP-binding</keyword>
<dbReference type="Proteomes" id="UP000078070">
    <property type="component" value="Chromosome"/>
</dbReference>
<dbReference type="Pfam" id="PF02572">
    <property type="entry name" value="CobA_CobO_BtuR"/>
    <property type="match status" value="1"/>
</dbReference>
<reference evidence="12" key="1">
    <citation type="submission" date="2016-05" db="EMBL/GenBank/DDBJ databases">
        <authorList>
            <person name="Baek K."/>
            <person name="Yang S.-J."/>
        </authorList>
    </citation>
    <scope>NUCLEOTIDE SEQUENCE [LARGE SCALE GENOMIC DNA]</scope>
    <source>
        <strain evidence="12">ST58-10</strain>
    </source>
</reference>
<dbReference type="EMBL" id="CP015839">
    <property type="protein sequence ID" value="ANG63421.1"/>
    <property type="molecule type" value="Genomic_DNA"/>
</dbReference>
<comment type="subcellular location">
    <subcellularLocation>
        <location evidence="8">Cytoplasm</location>
    </subcellularLocation>
</comment>
<dbReference type="InterPro" id="IPR025826">
    <property type="entry name" value="Co_AT_N_dom"/>
</dbReference>
<evidence type="ECO:0000313" key="11">
    <source>
        <dbReference type="EMBL" id="ANG63421.1"/>
    </source>
</evidence>